<dbReference type="PANTHER" id="PTHR43072:SF58">
    <property type="entry name" value="N-ACETYLTRANSFERASE DOMAIN-CONTAINING PROTEIN"/>
    <property type="match status" value="1"/>
</dbReference>
<sequence>MKTTYAIRSMEDRDKEFIIGLSSRFNEFEFMGWREPAKMQESQVKIAKEAVENNDADSDIYVVEGEDGILLGYLHVCKTTDYFTGVVQGYISAIVVSKEGEGKGIAKGLMRKAEEWTKSKGYKQLVLNVFANNQRAVDFYTYLNYEKEIVKMVKEL</sequence>
<comment type="caution">
    <text evidence="2">The sequence shown here is derived from an EMBL/GenBank/DDBJ whole genome shotgun (WGS) entry which is preliminary data.</text>
</comment>
<keyword evidence="2" id="KW-0808">Transferase</keyword>
<evidence type="ECO:0000313" key="2">
    <source>
        <dbReference type="EMBL" id="MFE8702433.1"/>
    </source>
</evidence>
<dbReference type="PANTHER" id="PTHR43072">
    <property type="entry name" value="N-ACETYLTRANSFERASE"/>
    <property type="match status" value="1"/>
</dbReference>
<dbReference type="InterPro" id="IPR000182">
    <property type="entry name" value="GNAT_dom"/>
</dbReference>
<dbReference type="GO" id="GO:0016746">
    <property type="term" value="F:acyltransferase activity"/>
    <property type="evidence" value="ECO:0007669"/>
    <property type="project" value="UniProtKB-KW"/>
</dbReference>
<proteinExistence type="predicted"/>
<organism evidence="2 3">
    <name type="scientific">Cytobacillus spartinae</name>
    <dbReference type="NCBI Taxonomy" id="3299023"/>
    <lineage>
        <taxon>Bacteria</taxon>
        <taxon>Bacillati</taxon>
        <taxon>Bacillota</taxon>
        <taxon>Bacilli</taxon>
        <taxon>Bacillales</taxon>
        <taxon>Bacillaceae</taxon>
        <taxon>Cytobacillus</taxon>
    </lineage>
</organism>
<dbReference type="Gene3D" id="3.40.630.30">
    <property type="match status" value="1"/>
</dbReference>
<accession>A0ABW6KDU9</accession>
<evidence type="ECO:0000259" key="1">
    <source>
        <dbReference type="PROSITE" id="PS51186"/>
    </source>
</evidence>
<name>A0ABW6KDU9_9BACI</name>
<dbReference type="SUPFAM" id="SSF55729">
    <property type="entry name" value="Acyl-CoA N-acyltransferases (Nat)"/>
    <property type="match status" value="1"/>
</dbReference>
<gene>
    <name evidence="2" type="ORF">ACFYKX_17685</name>
</gene>
<evidence type="ECO:0000313" key="3">
    <source>
        <dbReference type="Proteomes" id="UP001601059"/>
    </source>
</evidence>
<reference evidence="2 3" key="1">
    <citation type="submission" date="2024-08" db="EMBL/GenBank/DDBJ databases">
        <title>Two novel Cytobacillus novel species.</title>
        <authorList>
            <person name="Liu G."/>
        </authorList>
    </citation>
    <scope>NUCLEOTIDE SEQUENCE [LARGE SCALE GENOMIC DNA]</scope>
    <source>
        <strain evidence="2 3">FJAT-54145</strain>
    </source>
</reference>
<feature type="domain" description="N-acetyltransferase" evidence="1">
    <location>
        <begin position="5"/>
        <end position="156"/>
    </location>
</feature>
<dbReference type="CDD" id="cd04301">
    <property type="entry name" value="NAT_SF"/>
    <property type="match status" value="1"/>
</dbReference>
<dbReference type="Proteomes" id="UP001601059">
    <property type="component" value="Unassembled WGS sequence"/>
</dbReference>
<protein>
    <submittedName>
        <fullName evidence="2">GNAT family N-acetyltransferase</fullName>
        <ecNumber evidence="2">2.3.1.-</ecNumber>
    </submittedName>
</protein>
<dbReference type="Pfam" id="PF00583">
    <property type="entry name" value="Acetyltransf_1"/>
    <property type="match status" value="1"/>
</dbReference>
<dbReference type="EMBL" id="JBIACK010000009">
    <property type="protein sequence ID" value="MFE8702433.1"/>
    <property type="molecule type" value="Genomic_DNA"/>
</dbReference>
<dbReference type="PROSITE" id="PS51186">
    <property type="entry name" value="GNAT"/>
    <property type="match status" value="1"/>
</dbReference>
<dbReference type="InterPro" id="IPR016181">
    <property type="entry name" value="Acyl_CoA_acyltransferase"/>
</dbReference>
<dbReference type="RefSeq" id="WP_389362398.1">
    <property type="nucleotide sequence ID" value="NZ_JBIACK010000009.1"/>
</dbReference>
<dbReference type="EC" id="2.3.1.-" evidence="2"/>
<keyword evidence="2" id="KW-0012">Acyltransferase</keyword>
<keyword evidence="3" id="KW-1185">Reference proteome</keyword>